<evidence type="ECO:0000313" key="3">
    <source>
        <dbReference type="Proteomes" id="UP000549394"/>
    </source>
</evidence>
<feature type="transmembrane region" description="Helical" evidence="1">
    <location>
        <begin position="35"/>
        <end position="57"/>
    </location>
</feature>
<accession>A0A7I8VIS2</accession>
<dbReference type="AlphaFoldDB" id="A0A7I8VIS2"/>
<evidence type="ECO:0000256" key="1">
    <source>
        <dbReference type="SAM" id="Phobius"/>
    </source>
</evidence>
<evidence type="ECO:0000313" key="2">
    <source>
        <dbReference type="EMBL" id="CAD5115940.1"/>
    </source>
</evidence>
<dbReference type="SUPFAM" id="SSF51971">
    <property type="entry name" value="Nucleotide-binding domain"/>
    <property type="match status" value="1"/>
</dbReference>
<dbReference type="SUPFAM" id="SSF51905">
    <property type="entry name" value="FAD/NAD(P)-binding domain"/>
    <property type="match status" value="1"/>
</dbReference>
<proteinExistence type="predicted"/>
<reference evidence="2 3" key="1">
    <citation type="submission" date="2020-08" db="EMBL/GenBank/DDBJ databases">
        <authorList>
            <person name="Hejnol A."/>
        </authorList>
    </citation>
    <scope>NUCLEOTIDE SEQUENCE [LARGE SCALE GENOMIC DNA]</scope>
</reference>
<sequence length="565" mass="65791">MEVYDKMDINNFSDKNRQFESRPKTDRWGGKRAKLFLVVTGSFIIATVIVLIVVVYQAERPKSHYISYGDKDACPDLTIIGGGLAGSYIAWMLRNTMKTVHLYEMAENFGGRLLLNKRKEEMKIANCILDNLSLSKSNLKYSKLLKHFDLKPEIIKRNRVFYFLRNSLKTEKQRNNSHLPYFVDDKEKGLNPDNLRKFYAESIIGHKINKSQINNLCSLEDADKEILLKAEFVNGLRGYASSDGLNCLNDIWADNAPDLMSSLGYLLEDLEHDFSNCINADRLENLAARLLTEANKTYYFNIHLDSIEKTNGIFRLKFSVTKTENGELKRHSLTHSSCTKKLILAIPKSSLADIKWSNSFKYDNYKLAMQSLKTSKRTQIILRYNESWWPDSLTIVKTDLPAQKITFIRLKDEKDEHNQNGSSSTRHTSGKRERTTSFLLVIDSNDRYYDYWKTLESGKLVVNRLTKFFARILAKREDSIPDPETYSISYFKEAFPYYSHKFFWKKNFDWCNVRKKMLKPIHDQDVYIANDSFDTVKNQGKFETLLDNSDEILEKYFADYVTLKN</sequence>
<dbReference type="Gene3D" id="3.50.50.60">
    <property type="entry name" value="FAD/NAD(P)-binding domain"/>
    <property type="match status" value="1"/>
</dbReference>
<protein>
    <submittedName>
        <fullName evidence="2">DgyrCDS4870</fullName>
    </submittedName>
</protein>
<name>A0A7I8VIS2_9ANNE</name>
<organism evidence="2 3">
    <name type="scientific">Dimorphilus gyrociliatus</name>
    <dbReference type="NCBI Taxonomy" id="2664684"/>
    <lineage>
        <taxon>Eukaryota</taxon>
        <taxon>Metazoa</taxon>
        <taxon>Spiralia</taxon>
        <taxon>Lophotrochozoa</taxon>
        <taxon>Annelida</taxon>
        <taxon>Polychaeta</taxon>
        <taxon>Polychaeta incertae sedis</taxon>
        <taxon>Dinophilidae</taxon>
        <taxon>Dimorphilus</taxon>
    </lineage>
</organism>
<keyword evidence="1" id="KW-0472">Membrane</keyword>
<dbReference type="Proteomes" id="UP000549394">
    <property type="component" value="Unassembled WGS sequence"/>
</dbReference>
<comment type="caution">
    <text evidence="2">The sequence shown here is derived from an EMBL/GenBank/DDBJ whole genome shotgun (WGS) entry which is preliminary data.</text>
</comment>
<dbReference type="OrthoDB" id="5977782at2759"/>
<gene>
    <name evidence="2" type="ORF">DGYR_LOCUS4624</name>
</gene>
<keyword evidence="1" id="KW-0812">Transmembrane</keyword>
<keyword evidence="1" id="KW-1133">Transmembrane helix</keyword>
<dbReference type="Pfam" id="PF13450">
    <property type="entry name" value="NAD_binding_8"/>
    <property type="match status" value="1"/>
</dbReference>
<dbReference type="EMBL" id="CAJFCJ010000006">
    <property type="protein sequence ID" value="CAD5115940.1"/>
    <property type="molecule type" value="Genomic_DNA"/>
</dbReference>
<keyword evidence="3" id="KW-1185">Reference proteome</keyword>
<dbReference type="InterPro" id="IPR036188">
    <property type="entry name" value="FAD/NAD-bd_sf"/>
</dbReference>